<evidence type="ECO:0000313" key="7">
    <source>
        <dbReference type="EMBL" id="TDW97346.1"/>
    </source>
</evidence>
<comment type="caution">
    <text evidence="7">The sequence shown here is derived from an EMBL/GenBank/DDBJ whole genome shotgun (WGS) entry which is preliminary data.</text>
</comment>
<dbReference type="InterPro" id="IPR036034">
    <property type="entry name" value="PDZ_sf"/>
</dbReference>
<dbReference type="PANTHER" id="PTHR32060">
    <property type="entry name" value="TAIL-SPECIFIC PROTEASE"/>
    <property type="match status" value="1"/>
</dbReference>
<dbReference type="Pfam" id="PF03572">
    <property type="entry name" value="Peptidase_S41"/>
    <property type="match status" value="1"/>
</dbReference>
<dbReference type="CDD" id="cd06782">
    <property type="entry name" value="cpPDZ_CPP-like"/>
    <property type="match status" value="1"/>
</dbReference>
<keyword evidence="4 5" id="KW-0720">Serine protease</keyword>
<dbReference type="InterPro" id="IPR020992">
    <property type="entry name" value="Tail_Prtase_C"/>
</dbReference>
<dbReference type="SMART" id="SM00228">
    <property type="entry name" value="PDZ"/>
    <property type="match status" value="1"/>
</dbReference>
<dbReference type="Pfam" id="PF00595">
    <property type="entry name" value="PDZ"/>
    <property type="match status" value="1"/>
</dbReference>
<feature type="domain" description="PDZ" evidence="6">
    <location>
        <begin position="264"/>
        <end position="345"/>
    </location>
</feature>
<accession>A0A4R8DJI6</accession>
<keyword evidence="3 5" id="KW-0378">Hydrolase</keyword>
<dbReference type="InterPro" id="IPR005151">
    <property type="entry name" value="Tail-specific_protease"/>
</dbReference>
<name>A0A4R8DJI6_9BACT</name>
<dbReference type="GO" id="GO:0006508">
    <property type="term" value="P:proteolysis"/>
    <property type="evidence" value="ECO:0007669"/>
    <property type="project" value="UniProtKB-KW"/>
</dbReference>
<dbReference type="SMART" id="SM00245">
    <property type="entry name" value="TSPc"/>
    <property type="match status" value="1"/>
</dbReference>
<evidence type="ECO:0000256" key="2">
    <source>
        <dbReference type="ARBA" id="ARBA00022670"/>
    </source>
</evidence>
<dbReference type="AlphaFoldDB" id="A0A4R8DJI6"/>
<dbReference type="PANTHER" id="PTHR32060:SF22">
    <property type="entry name" value="CARBOXYL-TERMINAL-PROCESSING PEPTIDASE 3, CHLOROPLASTIC"/>
    <property type="match status" value="1"/>
</dbReference>
<organism evidence="7 8">
    <name type="scientific">Dinghuibacter silviterrae</name>
    <dbReference type="NCBI Taxonomy" id="1539049"/>
    <lineage>
        <taxon>Bacteria</taxon>
        <taxon>Pseudomonadati</taxon>
        <taxon>Bacteroidota</taxon>
        <taxon>Chitinophagia</taxon>
        <taxon>Chitinophagales</taxon>
        <taxon>Chitinophagaceae</taxon>
        <taxon>Dinghuibacter</taxon>
    </lineage>
</organism>
<dbReference type="NCBIfam" id="TIGR00225">
    <property type="entry name" value="prc"/>
    <property type="match status" value="1"/>
</dbReference>
<comment type="similarity">
    <text evidence="1 5">Belongs to the peptidase S41A family.</text>
</comment>
<proteinExistence type="inferred from homology"/>
<dbReference type="OrthoDB" id="9812068at2"/>
<dbReference type="InterPro" id="IPR040573">
    <property type="entry name" value="TSP_N"/>
</dbReference>
<dbReference type="PROSITE" id="PS50106">
    <property type="entry name" value="PDZ"/>
    <property type="match status" value="1"/>
</dbReference>
<dbReference type="Pfam" id="PF17804">
    <property type="entry name" value="TSP_NTD"/>
    <property type="match status" value="1"/>
</dbReference>
<gene>
    <name evidence="7" type="ORF">EDB95_5193</name>
</gene>
<evidence type="ECO:0000256" key="4">
    <source>
        <dbReference type="ARBA" id="ARBA00022825"/>
    </source>
</evidence>
<dbReference type="Gene3D" id="3.90.226.10">
    <property type="entry name" value="2-enoyl-CoA Hydratase, Chain A, domain 1"/>
    <property type="match status" value="1"/>
</dbReference>
<dbReference type="Proteomes" id="UP000294498">
    <property type="component" value="Unassembled WGS sequence"/>
</dbReference>
<dbReference type="EMBL" id="SODV01000002">
    <property type="protein sequence ID" value="TDW97346.1"/>
    <property type="molecule type" value="Genomic_DNA"/>
</dbReference>
<dbReference type="SUPFAM" id="SSF50156">
    <property type="entry name" value="PDZ domain-like"/>
    <property type="match status" value="1"/>
</dbReference>
<evidence type="ECO:0000256" key="5">
    <source>
        <dbReference type="RuleBase" id="RU004404"/>
    </source>
</evidence>
<dbReference type="InterPro" id="IPR001478">
    <property type="entry name" value="PDZ"/>
</dbReference>
<dbReference type="GO" id="GO:0007165">
    <property type="term" value="P:signal transduction"/>
    <property type="evidence" value="ECO:0007669"/>
    <property type="project" value="TreeGrafter"/>
</dbReference>
<sequence>MFSKKSVPIILVLLGVASVLYALKVKSFDNPASKYERILQTVGAFLEEGHYSPQRVDDAFSEKVFDKFITTLDGDKGYFLKKDVDSLKGLYGDRIDDEMHGAPLKSFYGISTVYSRDLDHASQLFKQILAQPFDFSVKEDVDMNYDKMSFASSDADLYDRWRKRLKYLVLERYVDLTEARDKEKEARDKGKSKDTTTLKTDVQLEAQARLAIYKIMDRNFTRLKTQETEDAQFDGMVNCITNTMDPHTDFFPPVERRSFNELMSGHFYGIGASLEEDDAGNIKIATLVAGSPAWKSGQIAAGDIILKVAQGNDSAQDLTGYAREDAVKIIRGSKGSVVKLTIKKADGSTKVVALIRDEILVEDTFARSATINDNGRKLGYIYLPVFYADFDHRDGARCSVDVAKEVEKLKEEKVDGIIIDLRGNGGGSLMDVVNMVGLFVKSGPVVQVRGRGDAQPSVMRDNDQGVLYSGPLAVLVNSNSASASEIFAAAIQDYHRGLIIGSDTYGKGTVQREIELDPRITGNWPKDSVADLGSIKLTLQKFYRISGGSTQLKGVTPDVAIPDQMEYLKDRERDNPDALKWDEISKAEYEPWRPGYDPVLIRKESEERVDRNPSFQTISKDARWLADQDDKRYPLEMTAYKDEKTQMQKIYQELEKVQKLPSPLDMTLMPMPSSIGGAQDTTSGKGAILAGRNQMFLNSFKNDLELGESVHIVGDMIKQGNLASGKVNFNNQQQ</sequence>
<dbReference type="InterPro" id="IPR029045">
    <property type="entry name" value="ClpP/crotonase-like_dom_sf"/>
</dbReference>
<dbReference type="GO" id="GO:0008236">
    <property type="term" value="F:serine-type peptidase activity"/>
    <property type="evidence" value="ECO:0007669"/>
    <property type="project" value="UniProtKB-KW"/>
</dbReference>
<reference evidence="7 8" key="1">
    <citation type="submission" date="2019-03" db="EMBL/GenBank/DDBJ databases">
        <title>Genomic Encyclopedia of Type Strains, Phase IV (KMG-IV): sequencing the most valuable type-strain genomes for metagenomic binning, comparative biology and taxonomic classification.</title>
        <authorList>
            <person name="Goeker M."/>
        </authorList>
    </citation>
    <scope>NUCLEOTIDE SEQUENCE [LARGE SCALE GENOMIC DNA]</scope>
    <source>
        <strain evidence="7 8">DSM 100059</strain>
    </source>
</reference>
<dbReference type="GO" id="GO:0004175">
    <property type="term" value="F:endopeptidase activity"/>
    <property type="evidence" value="ECO:0007669"/>
    <property type="project" value="TreeGrafter"/>
</dbReference>
<dbReference type="Gene3D" id="2.30.42.10">
    <property type="match status" value="1"/>
</dbReference>
<protein>
    <submittedName>
        <fullName evidence="7">Carboxyl-terminal processing protease</fullName>
    </submittedName>
</protein>
<keyword evidence="8" id="KW-1185">Reference proteome</keyword>
<dbReference type="GO" id="GO:0030288">
    <property type="term" value="C:outer membrane-bounded periplasmic space"/>
    <property type="evidence" value="ECO:0007669"/>
    <property type="project" value="TreeGrafter"/>
</dbReference>
<evidence type="ECO:0000256" key="1">
    <source>
        <dbReference type="ARBA" id="ARBA00009179"/>
    </source>
</evidence>
<dbReference type="Pfam" id="PF11818">
    <property type="entry name" value="DUF3340"/>
    <property type="match status" value="1"/>
</dbReference>
<evidence type="ECO:0000259" key="6">
    <source>
        <dbReference type="PROSITE" id="PS50106"/>
    </source>
</evidence>
<evidence type="ECO:0000256" key="3">
    <source>
        <dbReference type="ARBA" id="ARBA00022801"/>
    </source>
</evidence>
<dbReference type="InterPro" id="IPR004447">
    <property type="entry name" value="Peptidase_S41A"/>
</dbReference>
<evidence type="ECO:0000313" key="8">
    <source>
        <dbReference type="Proteomes" id="UP000294498"/>
    </source>
</evidence>
<dbReference type="SUPFAM" id="SSF52096">
    <property type="entry name" value="ClpP/crotonase"/>
    <property type="match status" value="1"/>
</dbReference>
<keyword evidence="2 5" id="KW-0645">Protease</keyword>
<dbReference type="CDD" id="cd07560">
    <property type="entry name" value="Peptidase_S41_CPP"/>
    <property type="match status" value="1"/>
</dbReference>